<keyword evidence="2" id="KW-1185">Reference proteome</keyword>
<protein>
    <submittedName>
        <fullName evidence="1">Uncharacterized protein</fullName>
    </submittedName>
</protein>
<comment type="caution">
    <text evidence="1">The sequence shown here is derived from an EMBL/GenBank/DDBJ whole genome shotgun (WGS) entry which is preliminary data.</text>
</comment>
<evidence type="ECO:0000313" key="1">
    <source>
        <dbReference type="EMBL" id="MFC5891338.1"/>
    </source>
</evidence>
<organism evidence="1 2">
    <name type="scientific">Streptomyces ramulosus</name>
    <dbReference type="NCBI Taxonomy" id="47762"/>
    <lineage>
        <taxon>Bacteria</taxon>
        <taxon>Bacillati</taxon>
        <taxon>Actinomycetota</taxon>
        <taxon>Actinomycetes</taxon>
        <taxon>Kitasatosporales</taxon>
        <taxon>Streptomycetaceae</taxon>
        <taxon>Streptomyces</taxon>
    </lineage>
</organism>
<sequence length="56" mass="5611">MEQLIKKMAQDDIWQGWLAANSAVKGGCVSATPKTGCISAAPKAGCVSAAKAGCVS</sequence>
<proteinExistence type="predicted"/>
<dbReference type="Proteomes" id="UP001596241">
    <property type="component" value="Unassembled WGS sequence"/>
</dbReference>
<dbReference type="RefSeq" id="WP_345082130.1">
    <property type="nucleotide sequence ID" value="NZ_BAAAWG010000006.1"/>
</dbReference>
<evidence type="ECO:0000313" key="2">
    <source>
        <dbReference type="Proteomes" id="UP001596241"/>
    </source>
</evidence>
<reference evidence="2" key="1">
    <citation type="journal article" date="2019" name="Int. J. Syst. Evol. Microbiol.">
        <title>The Global Catalogue of Microorganisms (GCM) 10K type strain sequencing project: providing services to taxonomists for standard genome sequencing and annotation.</title>
        <authorList>
            <consortium name="The Broad Institute Genomics Platform"/>
            <consortium name="The Broad Institute Genome Sequencing Center for Infectious Disease"/>
            <person name="Wu L."/>
            <person name="Ma J."/>
        </authorList>
    </citation>
    <scope>NUCLEOTIDE SEQUENCE [LARGE SCALE GENOMIC DNA]</scope>
    <source>
        <strain evidence="2">CGMCC 1.15809</strain>
    </source>
</reference>
<name>A0ABW1FET2_9ACTN</name>
<gene>
    <name evidence="1" type="ORF">ACFP3M_00655</name>
</gene>
<accession>A0ABW1FET2</accession>
<dbReference type="EMBL" id="JBHSPW010000001">
    <property type="protein sequence ID" value="MFC5891338.1"/>
    <property type="molecule type" value="Genomic_DNA"/>
</dbReference>